<protein>
    <submittedName>
        <fullName evidence="1">Uncharacterized protein</fullName>
    </submittedName>
</protein>
<dbReference type="AlphaFoldDB" id="A0A6G4X8T3"/>
<reference evidence="1 2" key="1">
    <citation type="submission" date="2020-02" db="EMBL/GenBank/DDBJ databases">
        <title>Whole-genome analyses of novel actinobacteria.</title>
        <authorList>
            <person name="Sahin N."/>
            <person name="Tatar D."/>
        </authorList>
    </citation>
    <scope>NUCLEOTIDE SEQUENCE [LARGE SCALE GENOMIC DNA]</scope>
    <source>
        <strain evidence="1 2">SB3404</strain>
    </source>
</reference>
<dbReference type="InterPro" id="IPR046300">
    <property type="entry name" value="DUF6415"/>
</dbReference>
<dbReference type="RefSeq" id="WP_165302743.1">
    <property type="nucleotide sequence ID" value="NZ_JAAKZZ010000611.1"/>
</dbReference>
<dbReference type="EMBL" id="JAAKZZ010000611">
    <property type="protein sequence ID" value="NGO73071.1"/>
    <property type="molecule type" value="Genomic_DNA"/>
</dbReference>
<dbReference type="Pfam" id="PF19979">
    <property type="entry name" value="DUF6415"/>
    <property type="match status" value="1"/>
</dbReference>
<sequence length="111" mass="12285">MTAPEDPHARARRDVAAALLLAEHQPGPDSAAQALHRLRTDVAELLPEAQKTAEQLPADTRRRDVALSSVAFARTLLHKSPPGRPAHLLRIWAKTTTVLLAYTETERPCRR</sequence>
<comment type="caution">
    <text evidence="1">The sequence shown here is derived from an EMBL/GenBank/DDBJ whole genome shotgun (WGS) entry which is preliminary data.</text>
</comment>
<dbReference type="Proteomes" id="UP000477722">
    <property type="component" value="Unassembled WGS sequence"/>
</dbReference>
<evidence type="ECO:0000313" key="2">
    <source>
        <dbReference type="Proteomes" id="UP000477722"/>
    </source>
</evidence>
<name>A0A6G4X8T3_9ACTN</name>
<evidence type="ECO:0000313" key="1">
    <source>
        <dbReference type="EMBL" id="NGO73071.1"/>
    </source>
</evidence>
<proteinExistence type="predicted"/>
<gene>
    <name evidence="1" type="ORF">G5C65_32970</name>
</gene>
<accession>A0A6G4X8T3</accession>
<keyword evidence="2" id="KW-1185">Reference proteome</keyword>
<organism evidence="1 2">
    <name type="scientific">Streptomyces boncukensis</name>
    <dbReference type="NCBI Taxonomy" id="2711219"/>
    <lineage>
        <taxon>Bacteria</taxon>
        <taxon>Bacillati</taxon>
        <taxon>Actinomycetota</taxon>
        <taxon>Actinomycetes</taxon>
        <taxon>Kitasatosporales</taxon>
        <taxon>Streptomycetaceae</taxon>
        <taxon>Streptomyces</taxon>
    </lineage>
</organism>